<reference evidence="4" key="1">
    <citation type="journal article" date="2019" name="Int. J. Syst. Evol. Microbiol.">
        <title>The Global Catalogue of Microorganisms (GCM) 10K type strain sequencing project: providing services to taxonomists for standard genome sequencing and annotation.</title>
        <authorList>
            <consortium name="The Broad Institute Genomics Platform"/>
            <consortium name="The Broad Institute Genome Sequencing Center for Infectious Disease"/>
            <person name="Wu L."/>
            <person name="Ma J."/>
        </authorList>
    </citation>
    <scope>NUCLEOTIDE SEQUENCE [LARGE SCALE GENOMIC DNA]</scope>
    <source>
        <strain evidence="4">JCM 18401</strain>
    </source>
</reference>
<evidence type="ECO:0000256" key="1">
    <source>
        <dbReference type="SAM" id="Phobius"/>
    </source>
</evidence>
<protein>
    <submittedName>
        <fullName evidence="3">DUF2892 domain-containing protein</fullName>
    </submittedName>
</protein>
<organism evidence="3 4">
    <name type="scientific">Ferrimonas pelagia</name>
    <dbReference type="NCBI Taxonomy" id="1177826"/>
    <lineage>
        <taxon>Bacteria</taxon>
        <taxon>Pseudomonadati</taxon>
        <taxon>Pseudomonadota</taxon>
        <taxon>Gammaproteobacteria</taxon>
        <taxon>Alteromonadales</taxon>
        <taxon>Ferrimonadaceae</taxon>
        <taxon>Ferrimonas</taxon>
    </lineage>
</organism>
<feature type="transmembrane region" description="Helical" evidence="1">
    <location>
        <begin position="44"/>
        <end position="67"/>
    </location>
</feature>
<dbReference type="EMBL" id="BAABJZ010000003">
    <property type="protein sequence ID" value="GAA4872948.1"/>
    <property type="molecule type" value="Genomic_DNA"/>
</dbReference>
<keyword evidence="4" id="KW-1185">Reference proteome</keyword>
<accession>A0ABP9EB97</accession>
<evidence type="ECO:0000259" key="2">
    <source>
        <dbReference type="Pfam" id="PF11127"/>
    </source>
</evidence>
<keyword evidence="1" id="KW-0812">Transmembrane</keyword>
<keyword evidence="1" id="KW-1133">Transmembrane helix</keyword>
<proteinExistence type="predicted"/>
<evidence type="ECO:0000313" key="3">
    <source>
        <dbReference type="EMBL" id="GAA4872948.1"/>
    </source>
</evidence>
<dbReference type="Proteomes" id="UP001499988">
    <property type="component" value="Unassembled WGS sequence"/>
</dbReference>
<dbReference type="RefSeq" id="WP_345332430.1">
    <property type="nucleotide sequence ID" value="NZ_BAABJZ010000003.1"/>
</dbReference>
<keyword evidence="1" id="KW-0472">Membrane</keyword>
<evidence type="ECO:0000313" key="4">
    <source>
        <dbReference type="Proteomes" id="UP001499988"/>
    </source>
</evidence>
<feature type="transmembrane region" description="Helical" evidence="1">
    <location>
        <begin position="20"/>
        <end position="38"/>
    </location>
</feature>
<dbReference type="Gene3D" id="6.10.140.1340">
    <property type="match status" value="1"/>
</dbReference>
<comment type="caution">
    <text evidence="3">The sequence shown here is derived from an EMBL/GenBank/DDBJ whole genome shotgun (WGS) entry which is preliminary data.</text>
</comment>
<dbReference type="InterPro" id="IPR021309">
    <property type="entry name" value="YgaP-like_TM"/>
</dbReference>
<feature type="domain" description="Inner membrane protein YgaP-like transmembrane" evidence="2">
    <location>
        <begin position="15"/>
        <end position="69"/>
    </location>
</feature>
<gene>
    <name evidence="3" type="ORF">GCM10023333_02240</name>
</gene>
<sequence length="84" mass="9498">MNNTQCDIRHTSGWSTERALYAFAGFMVLLSVALTYWVHPGFVWLTVFVGANLFQNAFTGFCPATMVMRKLGMRSERELAKQSS</sequence>
<name>A0ABP9EB97_9GAMM</name>
<dbReference type="Pfam" id="PF11127">
    <property type="entry name" value="YgaP-like_TM"/>
    <property type="match status" value="1"/>
</dbReference>